<dbReference type="EMBL" id="JAVDPF010000016">
    <property type="protein sequence ID" value="KAL1876128.1"/>
    <property type="molecule type" value="Genomic_DNA"/>
</dbReference>
<dbReference type="Pfam" id="PF11951">
    <property type="entry name" value="Fungal_trans_2"/>
    <property type="match status" value="1"/>
</dbReference>
<gene>
    <name evidence="3" type="ORF">Plec18167_005391</name>
</gene>
<evidence type="ECO:0000313" key="4">
    <source>
        <dbReference type="Proteomes" id="UP001583193"/>
    </source>
</evidence>
<dbReference type="PANTHER" id="PTHR37534:SF46">
    <property type="entry name" value="ZN(II)2CYS6 TRANSCRIPTION FACTOR (EUROFUNG)"/>
    <property type="match status" value="1"/>
</dbReference>
<evidence type="ECO:0000313" key="3">
    <source>
        <dbReference type="EMBL" id="KAL1876128.1"/>
    </source>
</evidence>
<protein>
    <recommendedName>
        <fullName evidence="5">Arginine metabolism regulation protein II</fullName>
    </recommendedName>
</protein>
<proteinExistence type="predicted"/>
<name>A0ABR3XJM5_9EURO</name>
<evidence type="ECO:0000256" key="1">
    <source>
        <dbReference type="ARBA" id="ARBA00004123"/>
    </source>
</evidence>
<comment type="subcellular location">
    <subcellularLocation>
        <location evidence="1">Nucleus</location>
    </subcellularLocation>
</comment>
<comment type="caution">
    <text evidence="3">The sequence shown here is derived from an EMBL/GenBank/DDBJ whole genome shotgun (WGS) entry which is preliminary data.</text>
</comment>
<reference evidence="3 4" key="1">
    <citation type="journal article" date="2024" name="IMA Fungus">
        <title>IMA Genome - F19 : A genome assembly and annotation guide to empower mycologists, including annotated draft genome sequences of Ceratocystis pirilliformis, Diaporthe australafricana, Fusarium ophioides, Paecilomyces lecythidis, and Sporothrix stenoceras.</title>
        <authorList>
            <person name="Aylward J."/>
            <person name="Wilson A.M."/>
            <person name="Visagie C.M."/>
            <person name="Spraker J."/>
            <person name="Barnes I."/>
            <person name="Buitendag C."/>
            <person name="Ceriani C."/>
            <person name="Del Mar Angel L."/>
            <person name="du Plessis D."/>
            <person name="Fuchs T."/>
            <person name="Gasser K."/>
            <person name="Kramer D."/>
            <person name="Li W."/>
            <person name="Munsamy K."/>
            <person name="Piso A."/>
            <person name="Price J.L."/>
            <person name="Sonnekus B."/>
            <person name="Thomas C."/>
            <person name="van der Nest A."/>
            <person name="van Dijk A."/>
            <person name="van Heerden A."/>
            <person name="van Vuuren N."/>
            <person name="Yilmaz N."/>
            <person name="Duong T.A."/>
            <person name="van der Merwe N.A."/>
            <person name="Wingfield M.J."/>
            <person name="Wingfield B.D."/>
        </authorList>
    </citation>
    <scope>NUCLEOTIDE SEQUENCE [LARGE SCALE GENOMIC DNA]</scope>
    <source>
        <strain evidence="3 4">CMW 18167</strain>
    </source>
</reference>
<evidence type="ECO:0008006" key="5">
    <source>
        <dbReference type="Google" id="ProtNLM"/>
    </source>
</evidence>
<dbReference type="PANTHER" id="PTHR37534">
    <property type="entry name" value="TRANSCRIPTIONAL ACTIVATOR PROTEIN UGA3"/>
    <property type="match status" value="1"/>
</dbReference>
<dbReference type="Proteomes" id="UP001583193">
    <property type="component" value="Unassembled WGS sequence"/>
</dbReference>
<keyword evidence="4" id="KW-1185">Reference proteome</keyword>
<dbReference type="InterPro" id="IPR021858">
    <property type="entry name" value="Fun_TF"/>
</dbReference>
<organism evidence="3 4">
    <name type="scientific">Paecilomyces lecythidis</name>
    <dbReference type="NCBI Taxonomy" id="3004212"/>
    <lineage>
        <taxon>Eukaryota</taxon>
        <taxon>Fungi</taxon>
        <taxon>Dikarya</taxon>
        <taxon>Ascomycota</taxon>
        <taxon>Pezizomycotina</taxon>
        <taxon>Eurotiomycetes</taxon>
        <taxon>Eurotiomycetidae</taxon>
        <taxon>Eurotiales</taxon>
        <taxon>Thermoascaceae</taxon>
        <taxon>Paecilomyces</taxon>
    </lineage>
</organism>
<evidence type="ECO:0000256" key="2">
    <source>
        <dbReference type="ARBA" id="ARBA00023242"/>
    </source>
</evidence>
<accession>A0ABR3XJM5</accession>
<keyword evidence="2" id="KW-0539">Nucleus</keyword>
<sequence length="633" mass="71530">MAVPPCLTLQWLVEIDEEAERVSMSQDLQVRRGPFGAFRLDRNHCSAPSSLSLDNTRSNPATSGPYMTTSDGSFACGPGAVDLDNNELLSSHSNEILSLDAAMLDSIVGVSGISPPDSFELLDLPSSGIMETQHSPNATIDLSETTWPVELPASQNAQHTPGLPHRETISYQLRTALDSSVSAVPPNISVILQHYSTHVINFLSPFHHSKTPWHIMFIPQAKRCVAALTLGETLDHASLCTFYAILAVSAFSLGGISRASMWIHEGQRYEQSARQQCRFMLETAYNIPKTAKYKSILMALISMIQVSIYLNDWSDADYFFLEAEKFIRLRGLKRTKSRKVRLLHHCYAFWRIFHESAYIGDRPTSHRRRVLQAIQSSEFAIYSHDSLSFRLPTWTDLQKEMKEIKTKDVGENDLHIERPGTWPATLYPEIFGVPEPWLFLLSLIIRLGKEKDAATQHEVPDSLSLSEFLSRASTIESFILHLHRQREAEHRSAEHWPADLLTLHCLIDAVLYAIEIFFYRRVYDLHGGLLQHRVRAVHDCLVHCWPGEGTGHGMAGFAWPAFIAACEAEDPAVQATFVSWFQMFAKQSGLQVLHHVIQVVRQIWKEKAHSTKATLTWIELMKRAQQRATETVP</sequence>